<keyword evidence="2" id="KW-1185">Reference proteome</keyword>
<evidence type="ECO:0000313" key="1">
    <source>
        <dbReference type="EMBL" id="BDP40588.1"/>
    </source>
</evidence>
<dbReference type="EMBL" id="AP026560">
    <property type="protein sequence ID" value="BDP40588.1"/>
    <property type="molecule type" value="Genomic_DNA"/>
</dbReference>
<protein>
    <submittedName>
        <fullName evidence="1">Uncharacterized protein</fullName>
    </submittedName>
</protein>
<accession>A0ABM8AA41</accession>
<dbReference type="RefSeq" id="WP_264776421.1">
    <property type="nucleotide sequence ID" value="NZ_AP026560.1"/>
</dbReference>
<sequence length="178" mass="19834">MEDTAGPTIETPLGVLKLEAVLGQATVELGQLFPVPLESFRRAEWTSETFRVSFWMGTIDSDLLIDPDLLPGQSVEMCYGVLWQVEALQDMADGEQLLFRCFWLDPGPSILSQTAGYDSGATVDAWHWQGGEIDVCVGTGNEIDLAYLGQNEWFTLPRRWYSPSEDGEPWLTGTDRPT</sequence>
<reference evidence="1" key="1">
    <citation type="submission" date="2022-07" db="EMBL/GenBank/DDBJ databases">
        <title>Complete Genome Sequence of the Radioresistant Bacterium Deinococcus aetherius ST0316, Isolated from the Air Dust collected in Lower Stratosphere above Japan.</title>
        <authorList>
            <person name="Satoh K."/>
            <person name="Hagiwara K."/>
            <person name="Katsumata K."/>
            <person name="Kubo A."/>
            <person name="Yokobori S."/>
            <person name="Yamagishi A."/>
            <person name="Oono Y."/>
            <person name="Narumi I."/>
        </authorList>
    </citation>
    <scope>NUCLEOTIDE SEQUENCE</scope>
    <source>
        <strain evidence="1">ST0316</strain>
    </source>
</reference>
<evidence type="ECO:0000313" key="2">
    <source>
        <dbReference type="Proteomes" id="UP001064971"/>
    </source>
</evidence>
<name>A0ABM8AA41_9DEIO</name>
<organism evidence="1 2">
    <name type="scientific">Deinococcus aetherius</name>
    <dbReference type="NCBI Taxonomy" id="200252"/>
    <lineage>
        <taxon>Bacteria</taxon>
        <taxon>Thermotogati</taxon>
        <taxon>Deinococcota</taxon>
        <taxon>Deinococci</taxon>
        <taxon>Deinococcales</taxon>
        <taxon>Deinococcaceae</taxon>
        <taxon>Deinococcus</taxon>
    </lineage>
</organism>
<gene>
    <name evidence="1" type="ORF">DAETH_05570</name>
</gene>
<dbReference type="Proteomes" id="UP001064971">
    <property type="component" value="Chromosome"/>
</dbReference>
<proteinExistence type="predicted"/>